<dbReference type="PROSITE" id="PS50897">
    <property type="entry name" value="CTLH"/>
    <property type="match status" value="1"/>
</dbReference>
<dbReference type="SMART" id="SM00667">
    <property type="entry name" value="LisH"/>
    <property type="match status" value="1"/>
</dbReference>
<dbReference type="Proteomes" id="UP000726737">
    <property type="component" value="Unassembled WGS sequence"/>
</dbReference>
<organism evidence="3 4">
    <name type="scientific">Mortierella polycephala</name>
    <dbReference type="NCBI Taxonomy" id="41804"/>
    <lineage>
        <taxon>Eukaryota</taxon>
        <taxon>Fungi</taxon>
        <taxon>Fungi incertae sedis</taxon>
        <taxon>Mucoromycota</taxon>
        <taxon>Mortierellomycotina</taxon>
        <taxon>Mortierellomycetes</taxon>
        <taxon>Mortierellales</taxon>
        <taxon>Mortierellaceae</taxon>
        <taxon>Mortierella</taxon>
    </lineage>
</organism>
<evidence type="ECO:0000259" key="2">
    <source>
        <dbReference type="PROSITE" id="PS50897"/>
    </source>
</evidence>
<evidence type="ECO:0000256" key="1">
    <source>
        <dbReference type="SAM" id="MobiDB-lite"/>
    </source>
</evidence>
<dbReference type="Pfam" id="PF08513">
    <property type="entry name" value="LisH"/>
    <property type="match status" value="1"/>
</dbReference>
<dbReference type="InterPro" id="IPR006594">
    <property type="entry name" value="LisH"/>
</dbReference>
<dbReference type="OrthoDB" id="2415936at2759"/>
<dbReference type="AlphaFoldDB" id="A0A9P6Q353"/>
<keyword evidence="4" id="KW-1185">Reference proteome</keyword>
<sequence>MEDWNARLSEVQVDREDLNKLIMNYLIIEGYKDAAEKFSQESGAKPPVNLESIQDRMVVRTAIQRGHIEEAIERVNDLNPEILDTNPKLFFHLQQQRLIEYIREGRIMEALEFAQEELAPRGEENPEFLSELERTMSLLAFELNGPSPVSDLLTPGQRQKLASELNSALLLSQSQEKDPKLPALLKMCWWAQQQLDERCTYPKIKDFTKAELVMEPMGASPIGGSHGAGNSSGPMAGA</sequence>
<feature type="region of interest" description="Disordered" evidence="1">
    <location>
        <begin position="218"/>
        <end position="238"/>
    </location>
</feature>
<dbReference type="SMART" id="SM00668">
    <property type="entry name" value="CTLH"/>
    <property type="match status" value="1"/>
</dbReference>
<evidence type="ECO:0000313" key="4">
    <source>
        <dbReference type="Proteomes" id="UP000726737"/>
    </source>
</evidence>
<feature type="domain" description="CTLH" evidence="2">
    <location>
        <begin position="52"/>
        <end position="109"/>
    </location>
</feature>
<dbReference type="InterPro" id="IPR013144">
    <property type="entry name" value="CRA_dom"/>
</dbReference>
<dbReference type="SMART" id="SM00757">
    <property type="entry name" value="CRA"/>
    <property type="match status" value="1"/>
</dbReference>
<comment type="caution">
    <text evidence="3">The sequence shown here is derived from an EMBL/GenBank/DDBJ whole genome shotgun (WGS) entry which is preliminary data.</text>
</comment>
<proteinExistence type="predicted"/>
<reference evidence="3" key="1">
    <citation type="journal article" date="2020" name="Fungal Divers.">
        <title>Resolving the Mortierellaceae phylogeny through synthesis of multi-gene phylogenetics and phylogenomics.</title>
        <authorList>
            <person name="Vandepol N."/>
            <person name="Liber J."/>
            <person name="Desiro A."/>
            <person name="Na H."/>
            <person name="Kennedy M."/>
            <person name="Barry K."/>
            <person name="Grigoriev I.V."/>
            <person name="Miller A.N."/>
            <person name="O'Donnell K."/>
            <person name="Stajich J.E."/>
            <person name="Bonito G."/>
        </authorList>
    </citation>
    <scope>NUCLEOTIDE SEQUENCE</scope>
    <source>
        <strain evidence="3">KOD948</strain>
    </source>
</reference>
<dbReference type="InterPro" id="IPR006595">
    <property type="entry name" value="CTLH_C"/>
</dbReference>
<dbReference type="InterPro" id="IPR024964">
    <property type="entry name" value="CTLH/CRA"/>
</dbReference>
<name>A0A9P6Q353_9FUNG</name>
<dbReference type="PROSITE" id="PS50896">
    <property type="entry name" value="LISH"/>
    <property type="match status" value="1"/>
</dbReference>
<feature type="compositionally biased region" description="Polar residues" evidence="1">
    <location>
        <begin position="228"/>
        <end position="238"/>
    </location>
</feature>
<dbReference type="PANTHER" id="PTHR12864">
    <property type="entry name" value="RAN BINDING PROTEIN 9-RELATED"/>
    <property type="match status" value="1"/>
</dbReference>
<accession>A0A9P6Q353</accession>
<dbReference type="EMBL" id="JAAAJA010000182">
    <property type="protein sequence ID" value="KAG0259606.1"/>
    <property type="molecule type" value="Genomic_DNA"/>
</dbReference>
<gene>
    <name evidence="3" type="primary">GID8</name>
    <name evidence="3" type="ORF">BG011_002538</name>
</gene>
<evidence type="ECO:0000313" key="3">
    <source>
        <dbReference type="EMBL" id="KAG0259606.1"/>
    </source>
</evidence>
<dbReference type="InterPro" id="IPR050618">
    <property type="entry name" value="Ubq-SigPath_Reg"/>
</dbReference>
<protein>
    <submittedName>
        <fullName evidence="3">Glucose-induced degradation complex subunit</fullName>
    </submittedName>
</protein>
<dbReference type="Pfam" id="PF10607">
    <property type="entry name" value="CTLH"/>
    <property type="match status" value="1"/>
</dbReference>